<dbReference type="InterPro" id="IPR004716">
    <property type="entry name" value="PTS_IIA_glucitol/sorbitol-sp"/>
</dbReference>
<dbReference type="EMBL" id="JBDXSU010000003">
    <property type="protein sequence ID" value="MFB5189448.1"/>
    <property type="molecule type" value="Genomic_DNA"/>
</dbReference>
<protein>
    <submittedName>
        <fullName evidence="2">PTS glucitol/sorbitol transporter subunit IIA</fullName>
    </submittedName>
</protein>
<name>A0ABV5AB09_9BACL</name>
<dbReference type="PANTHER" id="PTHR40398">
    <property type="entry name" value="PTS SYSTEM GLUCITOL/SORBITOL-SPECIFIC EIIA COMPONENT"/>
    <property type="match status" value="1"/>
</dbReference>
<dbReference type="PROSITE" id="PS51097">
    <property type="entry name" value="PTS_EIIA_TYPE_5"/>
    <property type="match status" value="1"/>
</dbReference>
<organism evidence="2 3">
    <name type="scientific">Alicyclobacillus fastidiosus</name>
    <dbReference type="NCBI Taxonomy" id="392011"/>
    <lineage>
        <taxon>Bacteria</taxon>
        <taxon>Bacillati</taxon>
        <taxon>Bacillota</taxon>
        <taxon>Bacilli</taxon>
        <taxon>Bacillales</taxon>
        <taxon>Alicyclobacillaceae</taxon>
        <taxon>Alicyclobacillus</taxon>
    </lineage>
</organism>
<gene>
    <name evidence="2" type="ORF">KKP3000_002720</name>
</gene>
<dbReference type="Gene3D" id="2.40.33.40">
    <property type="entry name" value="Phosphotransferase system, glucitol/sorbitol-specific IIA component"/>
    <property type="match status" value="1"/>
</dbReference>
<comment type="caution">
    <text evidence="2">The sequence shown here is derived from an EMBL/GenBank/DDBJ whole genome shotgun (WGS) entry which is preliminary data.</text>
</comment>
<evidence type="ECO:0000313" key="3">
    <source>
        <dbReference type="Proteomes" id="UP001579974"/>
    </source>
</evidence>
<dbReference type="InterPro" id="IPR036665">
    <property type="entry name" value="PTS_IIA_glucitol/sorbitol_sf"/>
</dbReference>
<keyword evidence="3" id="KW-1185">Reference proteome</keyword>
<dbReference type="RefSeq" id="WP_275475486.1">
    <property type="nucleotide sequence ID" value="NZ_CP162940.1"/>
</dbReference>
<proteinExistence type="predicted"/>
<dbReference type="PANTHER" id="PTHR40398:SF1">
    <property type="entry name" value="PTS SYSTEM GLUCITOL_SORBITOL-SPECIFIC EIIA COMPONENT"/>
    <property type="match status" value="1"/>
</dbReference>
<dbReference type="SUPFAM" id="SSF141530">
    <property type="entry name" value="PTSIIA/GutA-like"/>
    <property type="match status" value="1"/>
</dbReference>
<evidence type="ECO:0000256" key="1">
    <source>
        <dbReference type="PROSITE-ProRule" id="PRU00420"/>
    </source>
</evidence>
<evidence type="ECO:0000313" key="2">
    <source>
        <dbReference type="EMBL" id="MFB5189448.1"/>
    </source>
</evidence>
<dbReference type="Proteomes" id="UP001579974">
    <property type="component" value="Unassembled WGS sequence"/>
</dbReference>
<accession>A0ABV5AB09</accession>
<feature type="modified residue" description="Phosphohistidine; by HPr" evidence="1">
    <location>
        <position position="39"/>
    </location>
</feature>
<reference evidence="2 3" key="1">
    <citation type="journal article" date="2024" name="Int. J. Mol. Sci.">
        <title>Exploration of Alicyclobacillus spp. Genome in Search of Antibiotic Resistance.</title>
        <authorList>
            <person name="Bucka-Kolendo J."/>
            <person name="Kiousi D.E."/>
            <person name="Dekowska A."/>
            <person name="Mikolajczuk-Szczyrba A."/>
            <person name="Karadedos D.M."/>
            <person name="Michael P."/>
            <person name="Galanis A."/>
            <person name="Sokolowska B."/>
        </authorList>
    </citation>
    <scope>NUCLEOTIDE SEQUENCE [LARGE SCALE GENOMIC DNA]</scope>
    <source>
        <strain evidence="2 3">KKP 3000</strain>
    </source>
</reference>
<sequence>MKSVVTQIGEMALQFEEDHVIVFFGPKAPNELRDISLIHEPTKGVFDGSLLLPNHQLVLGEQVYDITRVGSEAANNFEELGHISVYFTEPPSEILPGAVYVKPHQWPDVQMGMTIEFR</sequence>
<dbReference type="Pfam" id="PF03829">
    <property type="entry name" value="PTSIIA_gutA"/>
    <property type="match status" value="1"/>
</dbReference>